<dbReference type="PROSITE" id="PS50075">
    <property type="entry name" value="CARRIER"/>
    <property type="match status" value="1"/>
</dbReference>
<dbReference type="CDD" id="cd08952">
    <property type="entry name" value="KR_1_SDR_x"/>
    <property type="match status" value="1"/>
</dbReference>
<dbReference type="SUPFAM" id="SSF52151">
    <property type="entry name" value="FabD/lysophospholipase-like"/>
    <property type="match status" value="1"/>
</dbReference>
<evidence type="ECO:0000256" key="2">
    <source>
        <dbReference type="ARBA" id="ARBA00022553"/>
    </source>
</evidence>
<proteinExistence type="predicted"/>
<dbReference type="GO" id="GO:0031177">
    <property type="term" value="F:phosphopantetheine binding"/>
    <property type="evidence" value="ECO:0007669"/>
    <property type="project" value="InterPro"/>
</dbReference>
<reference evidence="6" key="1">
    <citation type="submission" date="2016-06" db="EMBL/GenBank/DDBJ databases">
        <authorList>
            <person name="Varghese N."/>
            <person name="Submissions Spin"/>
        </authorList>
    </citation>
    <scope>NUCLEOTIDE SEQUENCE [LARGE SCALE GENOMIC DNA]</scope>
    <source>
        <strain evidence="6">DSM 44100</strain>
    </source>
</reference>
<dbReference type="PANTHER" id="PTHR43775">
    <property type="entry name" value="FATTY ACID SYNTHASE"/>
    <property type="match status" value="1"/>
</dbReference>
<dbReference type="InterPro" id="IPR036291">
    <property type="entry name" value="NAD(P)-bd_dom_sf"/>
</dbReference>
<gene>
    <name evidence="5" type="ORF">GA0070216_1171</name>
</gene>
<evidence type="ECO:0000313" key="5">
    <source>
        <dbReference type="EMBL" id="SCF44204.1"/>
    </source>
</evidence>
<dbReference type="Pfam" id="PF08659">
    <property type="entry name" value="KR"/>
    <property type="match status" value="1"/>
</dbReference>
<sequence>MEGRLRVELAGVRPRSCGVAFYSSVTGGWLDTGGLDADYWYRNLRQTVLFSDAVGAAVGAGGVAFVEVSAHPVLVPALQEIVDGVGGEFVVVGSLRRGDGGVDRLVRSAAEAFVCGVEVDWGRVLPAGRVVGLPTYPFQHQRYWASATNPRVADAAPRSRPADVAEEFWGAVERGDADALGVALGVGADTPLRELVPALSAWRRRRDQEAVIDRWCYQVTWRALPSRQGRAAPGRWMVVVPKGVATAQQIADRIADVLTGGGDRARVLELDAAAPDRPGWTMLLSSCIDGDTTGVVSLLAMNDEGVAGAGVRVGVGVMATAVLMQAVLDTGRALRVWALTQGAVGTGVGDPVQDPIQAQTWGAGRAMALELPSLWGGLIDLPMDATDRVITHDLAALLDGNHGEDQIALRSDGAYGRRLVRARRSGTAGEPGAWRPSGTVLITGGTGGLGAHVARWLAAHGAEHLVLVSRRGPDAAGVDRLTAELEQLGARVTIAGCDIADRTALAGLLTGLRTSGEVIRTVVHAAGVASYNLVKDLDPGEHTQVMAAKVEGAVLLDELLADTPLDAFVLFSSNAGVWGSATLSLYAAGNAFLDGFAEWRRARGRPATSVAWGAWAGAGMVEETGTGELLQRQGVREMDPDLAIAALVRAIEHDEQFLAVADIDWESFAPIFTTHRQSPLLGEIEDAREAIESLLTAGAAGKETTEFGDGLRSSDPEELFRAVSGLVRESVAAVLGFGSPDGPEAERNFRELGFDSLTAVQLRNRLNTATGLRLPAGVVFDHSNAAALARFVCAALAERVPAP</sequence>
<dbReference type="Gene3D" id="1.10.1200.10">
    <property type="entry name" value="ACP-like"/>
    <property type="match status" value="1"/>
</dbReference>
<dbReference type="InterPro" id="IPR009081">
    <property type="entry name" value="PP-bd_ACP"/>
</dbReference>
<dbReference type="SMART" id="SM00822">
    <property type="entry name" value="PKS_KR"/>
    <property type="match status" value="1"/>
</dbReference>
<dbReference type="InterPro" id="IPR057326">
    <property type="entry name" value="KR_dom"/>
</dbReference>
<dbReference type="SUPFAM" id="SSF47336">
    <property type="entry name" value="ACP-like"/>
    <property type="match status" value="1"/>
</dbReference>
<dbReference type="InterPro" id="IPR050091">
    <property type="entry name" value="PKS_NRPS_Biosynth_Enz"/>
</dbReference>
<keyword evidence="1" id="KW-0596">Phosphopantetheine</keyword>
<dbReference type="InterPro" id="IPR001227">
    <property type="entry name" value="Ac_transferase_dom_sf"/>
</dbReference>
<name>A0A1C5AGP9_9ACTN</name>
<dbReference type="InterPro" id="IPR014043">
    <property type="entry name" value="Acyl_transferase_dom"/>
</dbReference>
<feature type="domain" description="Carrier" evidence="4">
    <location>
        <begin position="721"/>
        <end position="796"/>
    </location>
</feature>
<dbReference type="Pfam" id="PF18369">
    <property type="entry name" value="PKS_DE"/>
    <property type="match status" value="1"/>
</dbReference>
<dbReference type="Gene3D" id="3.40.50.720">
    <property type="entry name" value="NAD(P)-binding Rossmann-like Domain"/>
    <property type="match status" value="1"/>
</dbReference>
<dbReference type="InterPro" id="IPR006162">
    <property type="entry name" value="Ppantetheine_attach_site"/>
</dbReference>
<dbReference type="Pfam" id="PF00550">
    <property type="entry name" value="PP-binding"/>
    <property type="match status" value="1"/>
</dbReference>
<dbReference type="Gene3D" id="6.10.140.1830">
    <property type="match status" value="1"/>
</dbReference>
<evidence type="ECO:0000313" key="6">
    <source>
        <dbReference type="Proteomes" id="UP000198797"/>
    </source>
</evidence>
<evidence type="ECO:0000259" key="4">
    <source>
        <dbReference type="PROSITE" id="PS50075"/>
    </source>
</evidence>
<dbReference type="Pfam" id="PF00698">
    <property type="entry name" value="Acyl_transf_1"/>
    <property type="match status" value="1"/>
</dbReference>
<accession>A0A1C5AGP9</accession>
<dbReference type="AlphaFoldDB" id="A0A1C5AGP9"/>
<keyword evidence="2" id="KW-0597">Phosphoprotein</keyword>
<dbReference type="InterPro" id="IPR036736">
    <property type="entry name" value="ACP-like_sf"/>
</dbReference>
<dbReference type="SMART" id="SM00823">
    <property type="entry name" value="PKS_PP"/>
    <property type="match status" value="1"/>
</dbReference>
<keyword evidence="3 5" id="KW-0808">Transferase</keyword>
<evidence type="ECO:0000256" key="3">
    <source>
        <dbReference type="ARBA" id="ARBA00022679"/>
    </source>
</evidence>
<dbReference type="PROSITE" id="PS00012">
    <property type="entry name" value="PHOSPHOPANTETHEINE"/>
    <property type="match status" value="1"/>
</dbReference>
<organism evidence="5 6">
    <name type="scientific">Micromonospora matsumotoense</name>
    <dbReference type="NCBI Taxonomy" id="121616"/>
    <lineage>
        <taxon>Bacteria</taxon>
        <taxon>Bacillati</taxon>
        <taxon>Actinomycetota</taxon>
        <taxon>Actinomycetes</taxon>
        <taxon>Micromonosporales</taxon>
        <taxon>Micromonosporaceae</taxon>
        <taxon>Micromonospora</taxon>
    </lineage>
</organism>
<evidence type="ECO:0000256" key="1">
    <source>
        <dbReference type="ARBA" id="ARBA00022450"/>
    </source>
</evidence>
<dbReference type="SMART" id="SM01294">
    <property type="entry name" value="PKS_PP_betabranch"/>
    <property type="match status" value="1"/>
</dbReference>
<dbReference type="PANTHER" id="PTHR43775:SF37">
    <property type="entry name" value="SI:DKEY-61P9.11"/>
    <property type="match status" value="1"/>
</dbReference>
<dbReference type="Gene3D" id="3.30.70.3290">
    <property type="match status" value="1"/>
</dbReference>
<dbReference type="SUPFAM" id="SSF51735">
    <property type="entry name" value="NAD(P)-binding Rossmann-fold domains"/>
    <property type="match status" value="2"/>
</dbReference>
<dbReference type="Proteomes" id="UP000198797">
    <property type="component" value="Unassembled WGS sequence"/>
</dbReference>
<dbReference type="InterPro" id="IPR041618">
    <property type="entry name" value="PKS_DE"/>
</dbReference>
<dbReference type="InterPro" id="IPR013968">
    <property type="entry name" value="PKS_KR"/>
</dbReference>
<dbReference type="Gene3D" id="3.40.366.10">
    <property type="entry name" value="Malonyl-Coenzyme A Acyl Carrier Protein, domain 2"/>
    <property type="match status" value="1"/>
</dbReference>
<protein>
    <submittedName>
        <fullName evidence="5">Acyl transferase domain-containing protein</fullName>
    </submittedName>
</protein>
<dbReference type="SMART" id="SM00827">
    <property type="entry name" value="PKS_AT"/>
    <property type="match status" value="1"/>
</dbReference>
<dbReference type="GO" id="GO:0006633">
    <property type="term" value="P:fatty acid biosynthetic process"/>
    <property type="evidence" value="ECO:0007669"/>
    <property type="project" value="TreeGrafter"/>
</dbReference>
<dbReference type="EMBL" id="FMCU01000017">
    <property type="protein sequence ID" value="SCF44204.1"/>
    <property type="molecule type" value="Genomic_DNA"/>
</dbReference>
<dbReference type="GO" id="GO:0004312">
    <property type="term" value="F:fatty acid synthase activity"/>
    <property type="evidence" value="ECO:0007669"/>
    <property type="project" value="TreeGrafter"/>
</dbReference>
<dbReference type="InterPro" id="IPR020806">
    <property type="entry name" value="PKS_PP-bd"/>
</dbReference>
<keyword evidence="6" id="KW-1185">Reference proteome</keyword>
<dbReference type="InterPro" id="IPR016035">
    <property type="entry name" value="Acyl_Trfase/lysoPLipase"/>
</dbReference>
<dbReference type="STRING" id="121616.GA0070216_1171"/>